<dbReference type="SUPFAM" id="SSF46955">
    <property type="entry name" value="Putative DNA-binding domain"/>
    <property type="match status" value="1"/>
</dbReference>
<reference evidence="2" key="1">
    <citation type="submission" date="2020-02" db="EMBL/GenBank/DDBJ databases">
        <authorList>
            <person name="Meier V. D."/>
        </authorList>
    </citation>
    <scope>NUCLEOTIDE SEQUENCE</scope>
    <source>
        <strain evidence="2">AVDCRST_MAG01</strain>
    </source>
</reference>
<feature type="domain" description="Helix-turn-helix" evidence="1">
    <location>
        <begin position="13"/>
        <end position="62"/>
    </location>
</feature>
<name>A0A6J4QDG5_9ACTN</name>
<protein>
    <recommendedName>
        <fullName evidence="1">Helix-turn-helix domain-containing protein</fullName>
    </recommendedName>
</protein>
<dbReference type="NCBIfam" id="TIGR01764">
    <property type="entry name" value="excise"/>
    <property type="match status" value="1"/>
</dbReference>
<dbReference type="GO" id="GO:0003677">
    <property type="term" value="F:DNA binding"/>
    <property type="evidence" value="ECO:0007669"/>
    <property type="project" value="InterPro"/>
</dbReference>
<organism evidence="2">
    <name type="scientific">uncultured Rubrobacteraceae bacterium</name>
    <dbReference type="NCBI Taxonomy" id="349277"/>
    <lineage>
        <taxon>Bacteria</taxon>
        <taxon>Bacillati</taxon>
        <taxon>Actinomycetota</taxon>
        <taxon>Rubrobacteria</taxon>
        <taxon>Rubrobacterales</taxon>
        <taxon>Rubrobacteraceae</taxon>
        <taxon>environmental samples</taxon>
    </lineage>
</organism>
<gene>
    <name evidence="2" type="ORF">AVDCRST_MAG01-01-3608</name>
</gene>
<dbReference type="InterPro" id="IPR009061">
    <property type="entry name" value="DNA-bd_dom_put_sf"/>
</dbReference>
<dbReference type="Gene3D" id="1.10.10.10">
    <property type="entry name" value="Winged helix-like DNA-binding domain superfamily/Winged helix DNA-binding domain"/>
    <property type="match status" value="1"/>
</dbReference>
<dbReference type="AlphaFoldDB" id="A0A6J4QDG5"/>
<dbReference type="InterPro" id="IPR010093">
    <property type="entry name" value="SinI_DNA-bd"/>
</dbReference>
<accession>A0A6J4QDG5</accession>
<evidence type="ECO:0000313" key="2">
    <source>
        <dbReference type="EMBL" id="CAA9440628.1"/>
    </source>
</evidence>
<dbReference type="InterPro" id="IPR041657">
    <property type="entry name" value="HTH_17"/>
</dbReference>
<proteinExistence type="predicted"/>
<evidence type="ECO:0000259" key="1">
    <source>
        <dbReference type="Pfam" id="PF12728"/>
    </source>
</evidence>
<dbReference type="InterPro" id="IPR036388">
    <property type="entry name" value="WH-like_DNA-bd_sf"/>
</dbReference>
<dbReference type="EMBL" id="CADCUW010000469">
    <property type="protein sequence ID" value="CAA9440628.1"/>
    <property type="molecule type" value="Genomic_DNA"/>
</dbReference>
<sequence length="253" mass="28132">MATLPENRQGIELLGAGEVAALLGVKESTIWRWCREGRLPCLKVGKHWRVRREALEDFLREKERSSTLAGQLGSYLRVPDNVLAIAQNLHLLRRVDAAFFRVGEARNGLLVKFYGGEDSPPEELIARFEENGLAAGRLQREGRLLMRPEEDPLEGREDQLGRLIEEGIGEGRTVWASFDWVLQVDLETALEQQKRLTDLVGARQLVVKTAALEAAIGEWSSSALRRAQSSHSGTILAYESGLALSRSAPMPPL</sequence>
<dbReference type="Pfam" id="PF12728">
    <property type="entry name" value="HTH_17"/>
    <property type="match status" value="1"/>
</dbReference>